<feature type="transmembrane region" description="Helical" evidence="2">
    <location>
        <begin position="96"/>
        <end position="113"/>
    </location>
</feature>
<dbReference type="InterPro" id="IPR001387">
    <property type="entry name" value="Cro/C1-type_HTH"/>
</dbReference>
<keyword evidence="2" id="KW-0812">Transmembrane</keyword>
<dbReference type="GO" id="GO:0003677">
    <property type="term" value="F:DNA binding"/>
    <property type="evidence" value="ECO:0007669"/>
    <property type="project" value="UniProtKB-KW"/>
</dbReference>
<organism evidence="4 5">
    <name type="scientific">Fictibacillus phosphorivorans</name>
    <dbReference type="NCBI Taxonomy" id="1221500"/>
    <lineage>
        <taxon>Bacteria</taxon>
        <taxon>Bacillati</taxon>
        <taxon>Bacillota</taxon>
        <taxon>Bacilli</taxon>
        <taxon>Bacillales</taxon>
        <taxon>Fictibacillaceae</taxon>
        <taxon>Fictibacillus</taxon>
    </lineage>
</organism>
<evidence type="ECO:0000256" key="2">
    <source>
        <dbReference type="SAM" id="Phobius"/>
    </source>
</evidence>
<keyword evidence="1" id="KW-0238">DNA-binding</keyword>
<proteinExistence type="predicted"/>
<dbReference type="KEGG" id="fpn:ABE65_020490"/>
<dbReference type="PANTHER" id="PTHR46558:SF13">
    <property type="entry name" value="HTH-TYPE TRANSCRIPTIONAL REGULATOR IMMR"/>
    <property type="match status" value="1"/>
</dbReference>
<dbReference type="AlphaFoldDB" id="A0A160IRC0"/>
<keyword evidence="5" id="KW-1185">Reference proteome</keyword>
<feature type="transmembrane region" description="Helical" evidence="2">
    <location>
        <begin position="175"/>
        <end position="196"/>
    </location>
</feature>
<name>A0A160IRC0_9BACL</name>
<dbReference type="Gene3D" id="1.10.260.40">
    <property type="entry name" value="lambda repressor-like DNA-binding domains"/>
    <property type="match status" value="1"/>
</dbReference>
<dbReference type="CDD" id="cd00093">
    <property type="entry name" value="HTH_XRE"/>
    <property type="match status" value="1"/>
</dbReference>
<evidence type="ECO:0000313" key="5">
    <source>
        <dbReference type="Proteomes" id="UP000076623"/>
    </source>
</evidence>
<evidence type="ECO:0000313" key="4">
    <source>
        <dbReference type="EMBL" id="ANC79051.1"/>
    </source>
</evidence>
<sequence length="262" mass="29821">MTFSEKLFKLRKQKGLSQEALAEQLNTTRQAISKWENGQGFPETEKLLMLGNIFEVSIDYLLKDTVEESRENENGYYVSKEMAEGYLLSQNKVSKNLALGFSLLIFSSIPYFLFKDEPITFTLLTIIVAVLGIGTITAGIIKEDRYSLLKKEMLIFDQNALKDLKMRYEEIKSKYTAVMMVGICSIVGGAIFFLIIKKEWVDVDLLTPYTPIFIALIGIGAYILVRTLSIIDAYRILVKNEEHVSTINNSLMKKVKKKINDL</sequence>
<dbReference type="EMBL" id="CP015378">
    <property type="protein sequence ID" value="ANC79051.1"/>
    <property type="molecule type" value="Genomic_DNA"/>
</dbReference>
<keyword evidence="2" id="KW-1133">Transmembrane helix</keyword>
<dbReference type="PANTHER" id="PTHR46558">
    <property type="entry name" value="TRACRIPTIONAL REGULATORY PROTEIN-RELATED-RELATED"/>
    <property type="match status" value="1"/>
</dbReference>
<dbReference type="InterPro" id="IPR010982">
    <property type="entry name" value="Lambda_DNA-bd_dom_sf"/>
</dbReference>
<evidence type="ECO:0000256" key="1">
    <source>
        <dbReference type="ARBA" id="ARBA00023125"/>
    </source>
</evidence>
<gene>
    <name evidence="4" type="ORF">ABE65_020490</name>
</gene>
<dbReference type="RefSeq" id="WP_066399169.1">
    <property type="nucleotide sequence ID" value="NZ_CP015378.1"/>
</dbReference>
<dbReference type="Pfam" id="PF01381">
    <property type="entry name" value="HTH_3"/>
    <property type="match status" value="1"/>
</dbReference>
<accession>A0A160IRC0</accession>
<feature type="transmembrane region" description="Helical" evidence="2">
    <location>
        <begin position="208"/>
        <end position="225"/>
    </location>
</feature>
<feature type="transmembrane region" description="Helical" evidence="2">
    <location>
        <begin position="119"/>
        <end position="141"/>
    </location>
</feature>
<feature type="domain" description="HTH cro/C1-type" evidence="3">
    <location>
        <begin position="9"/>
        <end position="61"/>
    </location>
</feature>
<keyword evidence="2" id="KW-0472">Membrane</keyword>
<reference evidence="4 5" key="1">
    <citation type="submission" date="2016-04" db="EMBL/GenBank/DDBJ databases">
        <title>Complete genome sequence of Fictibacillus phosphorivorans G25-29, a strain toxic to nematodes.</title>
        <authorList>
            <person name="Zheng Z."/>
        </authorList>
    </citation>
    <scope>NUCLEOTIDE SEQUENCE [LARGE SCALE GENOMIC DNA]</scope>
    <source>
        <strain evidence="4 5">G25-29</strain>
    </source>
</reference>
<dbReference type="SMART" id="SM00530">
    <property type="entry name" value="HTH_XRE"/>
    <property type="match status" value="1"/>
</dbReference>
<protein>
    <submittedName>
        <fullName evidence="4">Transcriptional regulator</fullName>
    </submittedName>
</protein>
<evidence type="ECO:0000259" key="3">
    <source>
        <dbReference type="PROSITE" id="PS50943"/>
    </source>
</evidence>
<dbReference type="Proteomes" id="UP000076623">
    <property type="component" value="Chromosome"/>
</dbReference>
<dbReference type="PROSITE" id="PS50943">
    <property type="entry name" value="HTH_CROC1"/>
    <property type="match status" value="1"/>
</dbReference>
<dbReference type="SUPFAM" id="SSF47413">
    <property type="entry name" value="lambda repressor-like DNA-binding domains"/>
    <property type="match status" value="1"/>
</dbReference>